<feature type="compositionally biased region" description="Polar residues" evidence="1">
    <location>
        <begin position="8"/>
        <end position="20"/>
    </location>
</feature>
<dbReference type="InterPro" id="IPR006580">
    <property type="entry name" value="Znf_TTF"/>
</dbReference>
<dbReference type="AlphaFoldDB" id="A0A6G0YD54"/>
<evidence type="ECO:0000313" key="3">
    <source>
        <dbReference type="EMBL" id="KAF0753431.1"/>
    </source>
</evidence>
<dbReference type="PANTHER" id="PTHR45749:SF21">
    <property type="entry name" value="DUF4371 DOMAIN-CONTAINING PROTEIN"/>
    <property type="match status" value="1"/>
</dbReference>
<organism evidence="3 4">
    <name type="scientific">Aphis craccivora</name>
    <name type="common">Cowpea aphid</name>
    <dbReference type="NCBI Taxonomy" id="307492"/>
    <lineage>
        <taxon>Eukaryota</taxon>
        <taxon>Metazoa</taxon>
        <taxon>Ecdysozoa</taxon>
        <taxon>Arthropoda</taxon>
        <taxon>Hexapoda</taxon>
        <taxon>Insecta</taxon>
        <taxon>Pterygota</taxon>
        <taxon>Neoptera</taxon>
        <taxon>Paraneoptera</taxon>
        <taxon>Hemiptera</taxon>
        <taxon>Sternorrhyncha</taxon>
        <taxon>Aphidomorpha</taxon>
        <taxon>Aphidoidea</taxon>
        <taxon>Aphididae</taxon>
        <taxon>Aphidini</taxon>
        <taxon>Aphis</taxon>
        <taxon>Aphis</taxon>
    </lineage>
</organism>
<dbReference type="SUPFAM" id="SSF53098">
    <property type="entry name" value="Ribonuclease H-like"/>
    <property type="match status" value="1"/>
</dbReference>
<dbReference type="InterPro" id="IPR012337">
    <property type="entry name" value="RNaseH-like_sf"/>
</dbReference>
<evidence type="ECO:0000259" key="2">
    <source>
        <dbReference type="SMART" id="SM00597"/>
    </source>
</evidence>
<dbReference type="Pfam" id="PF14291">
    <property type="entry name" value="DUF4371"/>
    <property type="match status" value="1"/>
</dbReference>
<accession>A0A6G0YD54</accession>
<keyword evidence="4" id="KW-1185">Reference proteome</keyword>
<reference evidence="3 4" key="1">
    <citation type="submission" date="2019-08" db="EMBL/GenBank/DDBJ databases">
        <title>Whole genome of Aphis craccivora.</title>
        <authorList>
            <person name="Voronova N.V."/>
            <person name="Shulinski R.S."/>
            <person name="Bandarenka Y.V."/>
            <person name="Zhorov D.G."/>
            <person name="Warner D."/>
        </authorList>
    </citation>
    <scope>NUCLEOTIDE SEQUENCE [LARGE SCALE GENOMIC DNA]</scope>
    <source>
        <strain evidence="3">180601</strain>
        <tissue evidence="3">Whole Body</tissue>
    </source>
</reference>
<sequence length="521" mass="59063">MSEGTEILKTNQNHLTPPCTSDTVGIAQEVSEGTVNSTDIDDPACPFPKNSIVFKKRIKRGAYRPILPLYPYTLQNGKKRSFHKQWHNDHDWLEYSPSLDLAFCFPCRAFKGNEVNSSRTEETFSKNGFKGWYRANKSFLNHKLSKSHLNSTIALSAFLNSKQIDQSLDESRIVLNKKREEERLKHRKIIARLIDISICLAKGGMAFRGHDESHESCQQENFKELVNLLAKYDTTLKNHLVMGPKNAQYVSNHNQNDLIFSLHNVVFKQIKSSINNCKISIIADKTSDVGHHELSIVIRHFDKQTNRPIETFVALRRMKSVDAQSIFDAITSVLLQSSKNWTSVISVCFDGASTMSGAIGGVQAKCKVENKNILYVHCYAHCLNLALVDSVCEKDNRKNNRCSPRRHAILGKIIAASSEICEKSNVPEMRAKGTGLLAQMKSFEFIFGLVMMQPILQMILKMSKLMQSNNLELLTAVETCVKTEEYEIHTPDVKIRKVSTKIDTSQNQHFFETKSDEMKVT</sequence>
<evidence type="ECO:0000313" key="4">
    <source>
        <dbReference type="Proteomes" id="UP000478052"/>
    </source>
</evidence>
<dbReference type="SMART" id="SM00597">
    <property type="entry name" value="ZnF_TTF"/>
    <property type="match status" value="1"/>
</dbReference>
<evidence type="ECO:0000256" key="1">
    <source>
        <dbReference type="SAM" id="MobiDB-lite"/>
    </source>
</evidence>
<dbReference type="EMBL" id="VUJU01004735">
    <property type="protein sequence ID" value="KAF0753431.1"/>
    <property type="molecule type" value="Genomic_DNA"/>
</dbReference>
<proteinExistence type="predicted"/>
<feature type="non-terminal residue" evidence="3">
    <location>
        <position position="521"/>
    </location>
</feature>
<name>A0A6G0YD54_APHCR</name>
<dbReference type="InterPro" id="IPR025398">
    <property type="entry name" value="DUF4371"/>
</dbReference>
<dbReference type="PANTHER" id="PTHR45749">
    <property type="match status" value="1"/>
</dbReference>
<protein>
    <submittedName>
        <fullName evidence="3">Zinc finger MYM-type protein 1-like</fullName>
    </submittedName>
</protein>
<gene>
    <name evidence="3" type="ORF">FWK35_00020141</name>
</gene>
<feature type="domain" description="TTF-type" evidence="2">
    <location>
        <begin position="78"/>
        <end position="170"/>
    </location>
</feature>
<feature type="region of interest" description="Disordered" evidence="1">
    <location>
        <begin position="1"/>
        <end position="20"/>
    </location>
</feature>
<dbReference type="Proteomes" id="UP000478052">
    <property type="component" value="Unassembled WGS sequence"/>
</dbReference>
<dbReference type="OrthoDB" id="7330611at2759"/>
<comment type="caution">
    <text evidence="3">The sequence shown here is derived from an EMBL/GenBank/DDBJ whole genome shotgun (WGS) entry which is preliminary data.</text>
</comment>